<evidence type="ECO:0000313" key="4">
    <source>
        <dbReference type="EMBL" id="GIC71880.1"/>
    </source>
</evidence>
<dbReference type="AlphaFoldDB" id="A0A0F4HG67"/>
<dbReference type="GeneID" id="83714227"/>
<reference evidence="4 7" key="3">
    <citation type="submission" date="2021-01" db="EMBL/GenBank/DDBJ databases">
        <title>Development of a method for detection of lactic acid bacteria that cause putrefactive shochu mash.</title>
        <authorList>
            <person name="Takashita H."/>
            <person name="Fujihara E."/>
            <person name="Takayama K."/>
            <person name="Yamamoto H."/>
            <person name="Mizutani M."/>
            <person name="Kajiwara Y."/>
        </authorList>
    </citation>
    <scope>NUCLEOTIDE SEQUENCE [LARGE SCALE GENOMIC DNA]</scope>
    <source>
        <strain evidence="4 7">01-B1</strain>
    </source>
</reference>
<evidence type="ECO:0000313" key="7">
    <source>
        <dbReference type="Proteomes" id="UP000653631"/>
    </source>
</evidence>
<dbReference type="Proteomes" id="UP000094714">
    <property type="component" value="Chromosome"/>
</dbReference>
<evidence type="ECO:0000313" key="6">
    <source>
        <dbReference type="Proteomes" id="UP000185427"/>
    </source>
</evidence>
<name>A0A0F4HG67_LIMFE</name>
<evidence type="ECO:0000313" key="2">
    <source>
        <dbReference type="EMBL" id="AOR73812.1"/>
    </source>
</evidence>
<reference evidence="2 5" key="1">
    <citation type="submission" date="2016-09" db="EMBL/GenBank/DDBJ databases">
        <title>Genome Sequence of the Lactobacillus fermentum strain NCC2970 (CNCM I-5068).</title>
        <authorList>
            <person name="Barretto C."/>
            <person name="Ngom-Bru C."/>
            <person name="Genevaz A."/>
            <person name="Fournier C."/>
            <person name="Moine D."/>
            <person name="Kassam M."/>
            <person name="Iltis A."/>
            <person name="Sagory-Zalkind P."/>
            <person name="Faucherand G."/>
            <person name="Descombes P."/>
            <person name="Duboux S."/>
        </authorList>
    </citation>
    <scope>NUCLEOTIDE SEQUENCE [LARGE SCALE GENOMIC DNA]</scope>
    <source>
        <strain evidence="2 5">NCC2970</strain>
    </source>
</reference>
<feature type="transmembrane region" description="Helical" evidence="1">
    <location>
        <begin position="12"/>
        <end position="32"/>
    </location>
</feature>
<gene>
    <name evidence="3" type="ORF">BUW47_08480</name>
    <name evidence="2" type="ORF">LACFE_CDS0337</name>
    <name evidence="4" type="ORF">LF01B1_08950</name>
</gene>
<accession>A0A0F4HG67</accession>
<dbReference type="Proteomes" id="UP000185427">
    <property type="component" value="Chromosome"/>
</dbReference>
<reference evidence="3 6" key="2">
    <citation type="submission" date="2016-12" db="EMBL/GenBank/DDBJ databases">
        <title>Complete Genome Sequence of Lactobacillus fermentum Strain SNUV175, a Probiotic for Treatment of Bacterial Vaginosis.</title>
        <authorList>
            <person name="Lee S."/>
            <person name="You H.J."/>
            <person name="Kwon B."/>
            <person name="Ko G."/>
        </authorList>
    </citation>
    <scope>NUCLEOTIDE SEQUENCE [LARGE SCALE GENOMIC DNA]</scope>
    <source>
        <strain evidence="3 6">SNUV175</strain>
    </source>
</reference>
<keyword evidence="1" id="KW-0472">Membrane</keyword>
<evidence type="ECO:0000313" key="3">
    <source>
        <dbReference type="EMBL" id="APU46437.1"/>
    </source>
</evidence>
<dbReference type="OrthoDB" id="2989832at2"/>
<keyword evidence="1" id="KW-0812">Transmembrane</keyword>
<proteinExistence type="predicted"/>
<protein>
    <submittedName>
        <fullName evidence="4">Membrane protein</fullName>
    </submittedName>
</protein>
<dbReference type="EMBL" id="CP017151">
    <property type="protein sequence ID" value="AOR73812.1"/>
    <property type="molecule type" value="Genomic_DNA"/>
</dbReference>
<dbReference type="EMBL" id="BOLH01000007">
    <property type="protein sequence ID" value="GIC71880.1"/>
    <property type="molecule type" value="Genomic_DNA"/>
</dbReference>
<organism evidence="4 7">
    <name type="scientific">Limosilactobacillus fermentum</name>
    <name type="common">Lactobacillus fermentum</name>
    <dbReference type="NCBI Taxonomy" id="1613"/>
    <lineage>
        <taxon>Bacteria</taxon>
        <taxon>Bacillati</taxon>
        <taxon>Bacillota</taxon>
        <taxon>Bacilli</taxon>
        <taxon>Lactobacillales</taxon>
        <taxon>Lactobacillaceae</taxon>
        <taxon>Limosilactobacillus</taxon>
    </lineage>
</organism>
<dbReference type="RefSeq" id="WP_003683689.1">
    <property type="nucleotide sequence ID" value="NZ_AP024320.1"/>
</dbReference>
<keyword evidence="1" id="KW-1133">Transmembrane helix</keyword>
<sequence length="110" mass="12393">MDNLNGSLNPWMIPLTLGGAALAGFVTGKMFGDRRRGAKTILKLVTNDFKKEGPLAGSWIDYQPIPFQRFAYKTTAYRGGLRRQEDDQLVNYEFLADAYTGSIIELKRMN</sequence>
<dbReference type="STRING" id="1613.GCA_002119645_01621"/>
<evidence type="ECO:0000256" key="1">
    <source>
        <dbReference type="SAM" id="Phobius"/>
    </source>
</evidence>
<dbReference type="PATRIC" id="fig|1613.112.peg.357"/>
<dbReference type="Proteomes" id="UP000653631">
    <property type="component" value="Unassembled WGS sequence"/>
</dbReference>
<evidence type="ECO:0000313" key="5">
    <source>
        <dbReference type="Proteomes" id="UP000094714"/>
    </source>
</evidence>
<dbReference type="EMBL" id="CP019030">
    <property type="protein sequence ID" value="APU46437.1"/>
    <property type="molecule type" value="Genomic_DNA"/>
</dbReference>